<reference evidence="14 15" key="1">
    <citation type="journal article" date="2014" name="BMC Biol.">
        <title>A comprehensive evaluation of rodent malaria parasite genomes and gene expression.</title>
        <authorList>
            <person name="Otto T.D."/>
            <person name="Bohme U."/>
            <person name="Jackson A.P."/>
            <person name="Hunt M."/>
            <person name="Franke-Fayard B."/>
            <person name="Hoeijmakers W.A."/>
            <person name="Religa A.A."/>
            <person name="Robertson L."/>
            <person name="Sanders M."/>
            <person name="Ogun S.A."/>
            <person name="Cunningham D."/>
            <person name="Erhart A."/>
            <person name="Billker O."/>
            <person name="Khan S.M."/>
            <person name="Stunnenberg H.G."/>
            <person name="Langhorne J."/>
            <person name="Holder A.A."/>
            <person name="Waters A.P."/>
            <person name="Newbold C.I."/>
            <person name="Pain A."/>
            <person name="Berriman M."/>
            <person name="Janse C.J."/>
        </authorList>
    </citation>
    <scope>NUCLEOTIDE SEQUENCE [LARGE SCALE GENOMIC DNA]</scope>
    <source>
        <strain evidence="13 14">17X</strain>
        <strain evidence="12 15">YM</strain>
    </source>
</reference>
<evidence type="ECO:0000256" key="5">
    <source>
        <dbReference type="ARBA" id="ARBA00022919"/>
    </source>
</evidence>
<feature type="transmembrane region" description="Helical" evidence="10">
    <location>
        <begin position="228"/>
        <end position="250"/>
    </location>
</feature>
<dbReference type="Pfam" id="PF14360">
    <property type="entry name" value="PAP2_C"/>
    <property type="match status" value="1"/>
</dbReference>
<dbReference type="GO" id="GO:0046513">
    <property type="term" value="P:ceramide biosynthetic process"/>
    <property type="evidence" value="ECO:0007669"/>
    <property type="project" value="TreeGrafter"/>
</dbReference>
<evidence type="ECO:0000256" key="8">
    <source>
        <dbReference type="ARBA" id="ARBA00023136"/>
    </source>
</evidence>
<dbReference type="GO" id="GO:0033188">
    <property type="term" value="F:sphingomyelin synthase activity"/>
    <property type="evidence" value="ECO:0007669"/>
    <property type="project" value="TreeGrafter"/>
</dbReference>
<dbReference type="KEGG" id="pyo:PY17X_1125400"/>
<dbReference type="GO" id="GO:0000139">
    <property type="term" value="C:Golgi membrane"/>
    <property type="evidence" value="ECO:0007669"/>
    <property type="project" value="TreeGrafter"/>
</dbReference>
<evidence type="ECO:0000256" key="2">
    <source>
        <dbReference type="ARBA" id="ARBA00005441"/>
    </source>
</evidence>
<dbReference type="InterPro" id="IPR045221">
    <property type="entry name" value="Sphingomyelin_synth-like"/>
</dbReference>
<dbReference type="EMBL" id="LK934639">
    <property type="protein sequence ID" value="CDU18942.1"/>
    <property type="molecule type" value="Genomic_DNA"/>
</dbReference>
<evidence type="ECO:0000259" key="11">
    <source>
        <dbReference type="Pfam" id="PF14360"/>
    </source>
</evidence>
<keyword evidence="7" id="KW-0443">Lipid metabolism</keyword>
<feature type="domain" description="Sphingomyelin synthase-like" evidence="11">
    <location>
        <begin position="202"/>
        <end position="272"/>
    </location>
</feature>
<comment type="similarity">
    <text evidence="2">Belongs to the sphingomyelin synthase family.</text>
</comment>
<evidence type="ECO:0000256" key="7">
    <source>
        <dbReference type="ARBA" id="ARBA00023098"/>
    </source>
</evidence>
<reference evidence="13" key="4">
    <citation type="submission" date="2019-05" db="EMBL/GenBank/DDBJ databases">
        <authorList>
            <consortium name="Pathogen Informatics"/>
        </authorList>
    </citation>
    <scope>NUCLEOTIDE SEQUENCE</scope>
    <source>
        <strain evidence="13">17X</strain>
    </source>
</reference>
<dbReference type="VEuPathDB" id="PlasmoDB:Py17XNL_001105650"/>
<dbReference type="InterPro" id="IPR025749">
    <property type="entry name" value="Sphingomyelin_synth-like_dom"/>
</dbReference>
<reference evidence="13" key="3">
    <citation type="submission" date="2014-05" db="EMBL/GenBank/DDBJ databases">
        <authorList>
            <person name="Aslett M.A."/>
            <person name="De Silva N."/>
        </authorList>
    </citation>
    <scope>NUCLEOTIDE SEQUENCE</scope>
    <source>
        <strain evidence="13">17X</strain>
    </source>
</reference>
<evidence type="ECO:0000256" key="4">
    <source>
        <dbReference type="ARBA" id="ARBA00022692"/>
    </source>
</evidence>
<dbReference type="PANTHER" id="PTHR21290:SF25">
    <property type="entry name" value="SPHINGOMYELIN SYNTHASE-RELATED PROTEIN 1"/>
    <property type="match status" value="1"/>
</dbReference>
<feature type="transmembrane region" description="Helical" evidence="10">
    <location>
        <begin position="198"/>
        <end position="221"/>
    </location>
</feature>
<evidence type="ECO:0000256" key="1">
    <source>
        <dbReference type="ARBA" id="ARBA00004141"/>
    </source>
</evidence>
<name>A0A077Y826_PLAYE</name>
<dbReference type="OrthoDB" id="422827at2759"/>
<keyword evidence="8 10" id="KW-0472">Membrane</keyword>
<evidence type="ECO:0000256" key="3">
    <source>
        <dbReference type="ARBA" id="ARBA00022679"/>
    </source>
</evidence>
<dbReference type="VEuPathDB" id="PlasmoDB:PY17X_1125400"/>
<evidence type="ECO:0000313" key="15">
    <source>
        <dbReference type="Proteomes" id="UP000072904"/>
    </source>
</evidence>
<protein>
    <submittedName>
        <fullName evidence="12">Sphingomyelin synthase 2, putative</fullName>
    </submittedName>
</protein>
<dbReference type="AlphaFoldDB" id="A0A077Y826"/>
<feature type="region of interest" description="Disordered" evidence="9">
    <location>
        <begin position="1"/>
        <end position="23"/>
    </location>
</feature>
<feature type="compositionally biased region" description="Basic and acidic residues" evidence="9">
    <location>
        <begin position="7"/>
        <end position="19"/>
    </location>
</feature>
<dbReference type="Proteomes" id="UP000072874">
    <property type="component" value="Chromosome 11"/>
</dbReference>
<evidence type="ECO:0000256" key="9">
    <source>
        <dbReference type="SAM" id="MobiDB-lite"/>
    </source>
</evidence>
<dbReference type="CDD" id="cd01610">
    <property type="entry name" value="PAP2_like"/>
    <property type="match status" value="1"/>
</dbReference>
<dbReference type="VEuPathDB" id="PlasmoDB:PY02330"/>
<feature type="transmembrane region" description="Helical" evidence="10">
    <location>
        <begin position="256"/>
        <end position="274"/>
    </location>
</feature>
<evidence type="ECO:0000313" key="12">
    <source>
        <dbReference type="EMBL" id="CDU18942.1"/>
    </source>
</evidence>
<dbReference type="Proteomes" id="UP000072904">
    <property type="component" value="Chromosome 11"/>
</dbReference>
<dbReference type="GO" id="GO:0005886">
    <property type="term" value="C:plasma membrane"/>
    <property type="evidence" value="ECO:0007669"/>
    <property type="project" value="TreeGrafter"/>
</dbReference>
<gene>
    <name evidence="13" type="ORF">PY17X_1125400</name>
    <name evidence="12" type="ORF">PYYM_1126300</name>
</gene>
<comment type="subcellular location">
    <subcellularLocation>
        <location evidence="1">Membrane</location>
        <topology evidence="1">Multi-pass membrane protein</topology>
    </subcellularLocation>
</comment>
<dbReference type="PANTHER" id="PTHR21290">
    <property type="entry name" value="SPHINGOMYELIN SYNTHETASE"/>
    <property type="match status" value="1"/>
</dbReference>
<accession>A0A077Y826</accession>
<dbReference type="RefSeq" id="XP_022812416.1">
    <property type="nucleotide sequence ID" value="XM_022956525.1"/>
</dbReference>
<dbReference type="GO" id="GO:0047493">
    <property type="term" value="F:ceramide cholinephosphotransferase activity"/>
    <property type="evidence" value="ECO:0007669"/>
    <property type="project" value="TreeGrafter"/>
</dbReference>
<dbReference type="VEuPathDB" id="PlasmoDB:PYYM_1126300"/>
<keyword evidence="6 10" id="KW-1133">Transmembrane helix</keyword>
<dbReference type="EMBL" id="LM993665">
    <property type="protein sequence ID" value="VTZ79527.1"/>
    <property type="molecule type" value="Genomic_DNA"/>
</dbReference>
<reference evidence="12" key="2">
    <citation type="submission" date="2014-05" db="EMBL/GenBank/DDBJ databases">
        <authorList>
            <person name="Aslett A.Martin."/>
            <person name="De Silva Nishadi"/>
        </authorList>
    </citation>
    <scope>NUCLEOTIDE SEQUENCE</scope>
    <source>
        <strain evidence="12">YM</strain>
    </source>
</reference>
<feature type="transmembrane region" description="Helical" evidence="10">
    <location>
        <begin position="121"/>
        <end position="143"/>
    </location>
</feature>
<keyword evidence="4 10" id="KW-0812">Transmembrane</keyword>
<dbReference type="GO" id="GO:0005789">
    <property type="term" value="C:endoplasmic reticulum membrane"/>
    <property type="evidence" value="ECO:0007669"/>
    <property type="project" value="TreeGrafter"/>
</dbReference>
<evidence type="ECO:0000256" key="10">
    <source>
        <dbReference type="SAM" id="Phobius"/>
    </source>
</evidence>
<evidence type="ECO:0000256" key="6">
    <source>
        <dbReference type="ARBA" id="ARBA00022989"/>
    </source>
</evidence>
<keyword evidence="3" id="KW-0808">Transferase</keyword>
<dbReference type="Gene3D" id="1.20.144.10">
    <property type="entry name" value="Phosphatidic acid phosphatase type 2/haloperoxidase"/>
    <property type="match status" value="1"/>
</dbReference>
<proteinExistence type="inferred from homology"/>
<sequence length="402" mass="46486">METPQFNKEDDRPKSENDKNSNYIINENSQINKDIELNEMSIKKDEDINNSNCLTEWKLFKILFIKLMISFGFFIISLFIQSFLMIYSDSYYKKDTTPLSDRVHELVGHPPKWVSYNLSNILVGLLSITFIQLILFNSIYLSIAIICRFLYMHGFFYILRGILIYITSLPATLKTCIPLERGNIGFNLLQVLKLNFNLLYVCSDLIVSGHSFTATIFLLFIFCYMDNVVLKIITGLLSCCIYSVLIVGFIHYTSDVLLGILFGFFIFGLYHIALDLSSLHYIISTLYDVRSISNNKKNNNFEAKPFFLRFFLLRILLGIIPQLEGLHHTLDYAMNQNSDKSGFCSCGHNSNTHNKPIDDLFKKPQIKEKLLFGYSNHLYHAYAGDGKHNFLLFKFFGPHPKE</sequence>
<dbReference type="GeneID" id="3807508"/>
<evidence type="ECO:0000313" key="13">
    <source>
        <dbReference type="EMBL" id="VTZ79527.1"/>
    </source>
</evidence>
<feature type="transmembrane region" description="Helical" evidence="10">
    <location>
        <begin position="155"/>
        <end position="173"/>
    </location>
</feature>
<evidence type="ECO:0000313" key="14">
    <source>
        <dbReference type="Proteomes" id="UP000072874"/>
    </source>
</evidence>
<feature type="transmembrane region" description="Helical" evidence="10">
    <location>
        <begin position="67"/>
        <end position="87"/>
    </location>
</feature>
<keyword evidence="5" id="KW-0746">Sphingolipid metabolism</keyword>
<organism evidence="12 15">
    <name type="scientific">Plasmodium yoelii</name>
    <dbReference type="NCBI Taxonomy" id="5861"/>
    <lineage>
        <taxon>Eukaryota</taxon>
        <taxon>Sar</taxon>
        <taxon>Alveolata</taxon>
        <taxon>Apicomplexa</taxon>
        <taxon>Aconoidasida</taxon>
        <taxon>Haemosporida</taxon>
        <taxon>Plasmodiidae</taxon>
        <taxon>Plasmodium</taxon>
        <taxon>Plasmodium (Vinckeia)</taxon>
    </lineage>
</organism>
<dbReference type="OMA" id="FENPPEW"/>